<accession>A0A377I583</accession>
<protein>
    <submittedName>
        <fullName evidence="3">ISNme5, family IS110</fullName>
    </submittedName>
</protein>
<dbReference type="GO" id="GO:0006313">
    <property type="term" value="P:DNA transposition"/>
    <property type="evidence" value="ECO:0007669"/>
    <property type="project" value="InterPro"/>
</dbReference>
<evidence type="ECO:0000313" key="4">
    <source>
        <dbReference type="Proteomes" id="UP000254465"/>
    </source>
</evidence>
<evidence type="ECO:0000259" key="2">
    <source>
        <dbReference type="Pfam" id="PF02371"/>
    </source>
</evidence>
<dbReference type="RefSeq" id="WP_172457182.1">
    <property type="nucleotide sequence ID" value="NZ_UGHK01000001.1"/>
</dbReference>
<name>A0A377I583_AVIPA</name>
<dbReference type="GO" id="GO:0004803">
    <property type="term" value="F:transposase activity"/>
    <property type="evidence" value="ECO:0007669"/>
    <property type="project" value="InterPro"/>
</dbReference>
<dbReference type="Proteomes" id="UP000254465">
    <property type="component" value="Unassembled WGS sequence"/>
</dbReference>
<dbReference type="Pfam" id="PF02371">
    <property type="entry name" value="Transposase_20"/>
    <property type="match status" value="1"/>
</dbReference>
<feature type="domain" description="Transposase IS110-like N-terminal" evidence="1">
    <location>
        <begin position="8"/>
        <end position="155"/>
    </location>
</feature>
<dbReference type="EMBL" id="UGHK01000001">
    <property type="protein sequence ID" value="STO70485.1"/>
    <property type="molecule type" value="Genomic_DNA"/>
</dbReference>
<dbReference type="AlphaFoldDB" id="A0A377I583"/>
<proteinExistence type="predicted"/>
<dbReference type="InterPro" id="IPR003346">
    <property type="entry name" value="Transposase_20"/>
</dbReference>
<dbReference type="Pfam" id="PF01548">
    <property type="entry name" value="DEDD_Tnp_IS110"/>
    <property type="match status" value="1"/>
</dbReference>
<dbReference type="PANTHER" id="PTHR33055:SF13">
    <property type="entry name" value="TRANSPOSASE"/>
    <property type="match status" value="1"/>
</dbReference>
<evidence type="ECO:0000259" key="1">
    <source>
        <dbReference type="Pfam" id="PF01548"/>
    </source>
</evidence>
<reference evidence="3 4" key="1">
    <citation type="submission" date="2018-06" db="EMBL/GenBank/DDBJ databases">
        <authorList>
            <consortium name="Pathogen Informatics"/>
            <person name="Doyle S."/>
        </authorList>
    </citation>
    <scope>NUCLEOTIDE SEQUENCE [LARGE SCALE GENOMIC DNA]</scope>
    <source>
        <strain evidence="3 4">NCTC11296</strain>
    </source>
</reference>
<dbReference type="InterPro" id="IPR002525">
    <property type="entry name" value="Transp_IS110-like_N"/>
</dbReference>
<organism evidence="3 4">
    <name type="scientific">Avibacterium paragallinarum</name>
    <name type="common">Haemophilus gallinarum</name>
    <dbReference type="NCBI Taxonomy" id="728"/>
    <lineage>
        <taxon>Bacteria</taxon>
        <taxon>Pseudomonadati</taxon>
        <taxon>Pseudomonadota</taxon>
        <taxon>Gammaproteobacteria</taxon>
        <taxon>Pasteurellales</taxon>
        <taxon>Pasteurellaceae</taxon>
        <taxon>Avibacterium</taxon>
    </lineage>
</organism>
<sequence>MMNEQTYCGIDVVKRHFVIGLSTQKRTKTETNNPKGIAHTIEYLRRFSVDLIVLESTGGLELPLAKALHRTGFRVVIANPRQTNQFAMSQSLAKTDNKDAKMLAFYAQMLAMRDNVAQQLYIPPTPEQEQLEALVSRRNQLVEMRFAEKNRLEQVHSTQVFSVEQHIDYLSLRIDELDREIEQHLKHFDDTIKKFKDIKGLGTQTIAVLMSMLPELGQYTHKQIASLVGVAPHPKESGNTKWKSRCSGGRKAVRNALYMATFVCVRFEPKLKQFYERLRANGKAFKVAINACMRKLLTILNAIVRDDSQWDAHAL</sequence>
<dbReference type="PANTHER" id="PTHR33055">
    <property type="entry name" value="TRANSPOSASE FOR INSERTION SEQUENCE ELEMENT IS1111A"/>
    <property type="match status" value="1"/>
</dbReference>
<gene>
    <name evidence="3" type="ORF">NCTC11296_00384</name>
</gene>
<evidence type="ECO:0000313" key="3">
    <source>
        <dbReference type="EMBL" id="STO70485.1"/>
    </source>
</evidence>
<dbReference type="InterPro" id="IPR047650">
    <property type="entry name" value="Transpos_IS110"/>
</dbReference>
<feature type="domain" description="Transposase IS116/IS110/IS902 C-terminal" evidence="2">
    <location>
        <begin position="194"/>
        <end position="276"/>
    </location>
</feature>
<dbReference type="GO" id="GO:0003677">
    <property type="term" value="F:DNA binding"/>
    <property type="evidence" value="ECO:0007669"/>
    <property type="project" value="InterPro"/>
</dbReference>